<dbReference type="Proteomes" id="UP001597109">
    <property type="component" value="Unassembled WGS sequence"/>
</dbReference>
<gene>
    <name evidence="1" type="ORF">ACFQ1X_10495</name>
</gene>
<sequence>MIKIQANNTGSQVKWRTSGMGDSGTIILFTCRSTTYRLNRMNQETEEDALTIASYFQEQVSQAYGVENINIQSTKEQFLVEVTFSKEKKWTSFDAMKADILTDEFILDQETGIRLRTEDILFEYEMEVHQMTYEPNEAVPFGGAFR</sequence>
<proteinExistence type="predicted"/>
<comment type="caution">
    <text evidence="1">The sequence shown here is derived from an EMBL/GenBank/DDBJ whole genome shotgun (WGS) entry which is preliminary data.</text>
</comment>
<protein>
    <submittedName>
        <fullName evidence="1">Uncharacterized protein</fullName>
    </submittedName>
</protein>
<evidence type="ECO:0000313" key="2">
    <source>
        <dbReference type="Proteomes" id="UP001597109"/>
    </source>
</evidence>
<evidence type="ECO:0000313" key="1">
    <source>
        <dbReference type="EMBL" id="MFD1031858.1"/>
    </source>
</evidence>
<name>A0ABW3LBC0_9BACL</name>
<reference evidence="2" key="1">
    <citation type="journal article" date="2019" name="Int. J. Syst. Evol. Microbiol.">
        <title>The Global Catalogue of Microorganisms (GCM) 10K type strain sequencing project: providing services to taxonomists for standard genome sequencing and annotation.</title>
        <authorList>
            <consortium name="The Broad Institute Genomics Platform"/>
            <consortium name="The Broad Institute Genome Sequencing Center for Infectious Disease"/>
            <person name="Wu L."/>
            <person name="Ma J."/>
        </authorList>
    </citation>
    <scope>NUCLEOTIDE SEQUENCE [LARGE SCALE GENOMIC DNA]</scope>
    <source>
        <strain evidence="2">CCUG 56756</strain>
    </source>
</reference>
<dbReference type="RefSeq" id="WP_144840866.1">
    <property type="nucleotide sequence ID" value="NZ_JBHTKI010000014.1"/>
</dbReference>
<organism evidence="1 2">
    <name type="scientific">Metaplanococcus flavidus</name>
    <dbReference type="NCBI Taxonomy" id="569883"/>
    <lineage>
        <taxon>Bacteria</taxon>
        <taxon>Bacillati</taxon>
        <taxon>Bacillota</taxon>
        <taxon>Bacilli</taxon>
        <taxon>Bacillales</taxon>
        <taxon>Caryophanaceae</taxon>
        <taxon>Metaplanococcus</taxon>
    </lineage>
</organism>
<keyword evidence="2" id="KW-1185">Reference proteome</keyword>
<dbReference type="EMBL" id="JBHTKI010000014">
    <property type="protein sequence ID" value="MFD1031858.1"/>
    <property type="molecule type" value="Genomic_DNA"/>
</dbReference>
<accession>A0ABW3LBC0</accession>